<feature type="region of interest" description="Disordered" evidence="3">
    <location>
        <begin position="34"/>
        <end position="53"/>
    </location>
</feature>
<dbReference type="NCBIfam" id="TIGR01730">
    <property type="entry name" value="RND_mfp"/>
    <property type="match status" value="1"/>
</dbReference>
<evidence type="ECO:0000256" key="1">
    <source>
        <dbReference type="ARBA" id="ARBA00009477"/>
    </source>
</evidence>
<organism evidence="6 7">
    <name type="scientific">Longibacter salinarum</name>
    <dbReference type="NCBI Taxonomy" id="1850348"/>
    <lineage>
        <taxon>Bacteria</taxon>
        <taxon>Pseudomonadati</taxon>
        <taxon>Rhodothermota</taxon>
        <taxon>Rhodothermia</taxon>
        <taxon>Rhodothermales</taxon>
        <taxon>Salisaetaceae</taxon>
        <taxon>Longibacter</taxon>
    </lineage>
</organism>
<gene>
    <name evidence="6" type="ORF">CRI94_12610</name>
</gene>
<evidence type="ECO:0000313" key="6">
    <source>
        <dbReference type="EMBL" id="PEN12840.1"/>
    </source>
</evidence>
<evidence type="ECO:0000256" key="2">
    <source>
        <dbReference type="SAM" id="Coils"/>
    </source>
</evidence>
<dbReference type="PRINTS" id="PR01490">
    <property type="entry name" value="RTXTOXIND"/>
</dbReference>
<dbReference type="OrthoDB" id="9809068at2"/>
<dbReference type="EMBL" id="PDEQ01000006">
    <property type="protein sequence ID" value="PEN12840.1"/>
    <property type="molecule type" value="Genomic_DNA"/>
</dbReference>
<evidence type="ECO:0000256" key="4">
    <source>
        <dbReference type="SAM" id="Phobius"/>
    </source>
</evidence>
<dbReference type="GO" id="GO:1990281">
    <property type="term" value="C:efflux pump complex"/>
    <property type="evidence" value="ECO:0007669"/>
    <property type="project" value="TreeGrafter"/>
</dbReference>
<dbReference type="InterPro" id="IPR006143">
    <property type="entry name" value="RND_pump_MFP"/>
</dbReference>
<feature type="domain" description="Multidrug resistance protein MdtA-like barrel-sandwich hybrid" evidence="5">
    <location>
        <begin position="120"/>
        <end position="262"/>
    </location>
</feature>
<dbReference type="Gene3D" id="2.40.50.100">
    <property type="match status" value="1"/>
</dbReference>
<dbReference type="Proteomes" id="UP000220102">
    <property type="component" value="Unassembled WGS sequence"/>
</dbReference>
<dbReference type="Gene3D" id="2.40.30.170">
    <property type="match status" value="1"/>
</dbReference>
<dbReference type="SUPFAM" id="SSF111369">
    <property type="entry name" value="HlyD-like secretion proteins"/>
    <property type="match status" value="1"/>
</dbReference>
<dbReference type="PANTHER" id="PTHR30469:SF33">
    <property type="entry name" value="SLR1207 PROTEIN"/>
    <property type="match status" value="1"/>
</dbReference>
<keyword evidence="4" id="KW-0472">Membrane</keyword>
<dbReference type="Gene3D" id="1.10.287.470">
    <property type="entry name" value="Helix hairpin bin"/>
    <property type="match status" value="1"/>
</dbReference>
<evidence type="ECO:0000313" key="7">
    <source>
        <dbReference type="Proteomes" id="UP000220102"/>
    </source>
</evidence>
<keyword evidence="7" id="KW-1185">Reference proteome</keyword>
<proteinExistence type="inferred from homology"/>
<sequence>MRFACSDRPGFAYGRVATEGGFGKLAKQADIQDPAFSPRSGRPWAGPHPLSTDTPMELSRQSLVLSGIAALILFAAGGAFAYETYFRSDEPGVHTAGISERPIESVVKGFGRARPSVEIPIRSEVSGEIMELYVKEGDRVREGDPLVRLRDDDYRAAIQQRRASVLRAQADVAAARADSFRVARTLAREERLFEREMVPQSSVQEAQSAYDQSVARLEATEAAVKQTEALLDRARELAQQTRISTPITGIVTQLNVEVGERVLGTMRVQGTEIMRLGGPEAMEFVVSVPEDQIRTVDVGDAAEIQTESYGERLLKGRVVELANAARMGEGGIGSASEPEYPVHVRVTSPHKLAARLEPVSVTATDSADESGVPVLRPGMSGEVRILAASIADALAVPRAAVTTRNVSRLDSSAVAEFARLRRPPTGEPDDLRRVVFVLTGGVVHMVEVAVGLRSESVAQVSGQLQARDTVIVAPEDAVARELVPGARRSVDTFTEASAY</sequence>
<accession>A0A2A8CW61</accession>
<dbReference type="AlphaFoldDB" id="A0A2A8CW61"/>
<comment type="similarity">
    <text evidence="1">Belongs to the membrane fusion protein (MFP) (TC 8.A.1) family.</text>
</comment>
<dbReference type="InterPro" id="IPR058625">
    <property type="entry name" value="MdtA-like_BSH"/>
</dbReference>
<evidence type="ECO:0000259" key="5">
    <source>
        <dbReference type="Pfam" id="PF25917"/>
    </source>
</evidence>
<evidence type="ECO:0000256" key="3">
    <source>
        <dbReference type="SAM" id="MobiDB-lite"/>
    </source>
</evidence>
<dbReference type="Gene3D" id="2.40.420.20">
    <property type="match status" value="1"/>
</dbReference>
<dbReference type="PANTHER" id="PTHR30469">
    <property type="entry name" value="MULTIDRUG RESISTANCE PROTEIN MDTA"/>
    <property type="match status" value="1"/>
</dbReference>
<keyword evidence="2" id="KW-0175">Coiled coil</keyword>
<feature type="coiled-coil region" evidence="2">
    <location>
        <begin position="203"/>
        <end position="237"/>
    </location>
</feature>
<reference evidence="6 7" key="1">
    <citation type="submission" date="2017-10" db="EMBL/GenBank/DDBJ databases">
        <title>Draft genome of Longibacter Salinarum.</title>
        <authorList>
            <person name="Goh K.M."/>
            <person name="Shamsir M.S."/>
            <person name="Lim S.W."/>
        </authorList>
    </citation>
    <scope>NUCLEOTIDE SEQUENCE [LARGE SCALE GENOMIC DNA]</scope>
    <source>
        <strain evidence="6 7">KCTC 52045</strain>
    </source>
</reference>
<comment type="caution">
    <text evidence="6">The sequence shown here is derived from an EMBL/GenBank/DDBJ whole genome shotgun (WGS) entry which is preliminary data.</text>
</comment>
<dbReference type="GO" id="GO:0015562">
    <property type="term" value="F:efflux transmembrane transporter activity"/>
    <property type="evidence" value="ECO:0007669"/>
    <property type="project" value="TreeGrafter"/>
</dbReference>
<protein>
    <recommendedName>
        <fullName evidence="5">Multidrug resistance protein MdtA-like barrel-sandwich hybrid domain-containing protein</fullName>
    </recommendedName>
</protein>
<name>A0A2A8CW61_9BACT</name>
<feature type="transmembrane region" description="Helical" evidence="4">
    <location>
        <begin position="63"/>
        <end position="82"/>
    </location>
</feature>
<keyword evidence="4" id="KW-0812">Transmembrane</keyword>
<dbReference type="Pfam" id="PF25917">
    <property type="entry name" value="BSH_RND"/>
    <property type="match status" value="1"/>
</dbReference>
<keyword evidence="4" id="KW-1133">Transmembrane helix</keyword>